<dbReference type="Gene3D" id="3.30.9.10">
    <property type="entry name" value="D-Amino Acid Oxidase, subunit A, domain 2"/>
    <property type="match status" value="1"/>
</dbReference>
<dbReference type="PRINTS" id="PR00420">
    <property type="entry name" value="RNGMNOXGNASE"/>
</dbReference>
<dbReference type="EMBL" id="PPCV01000001">
    <property type="protein sequence ID" value="RXW33556.1"/>
    <property type="molecule type" value="Genomic_DNA"/>
</dbReference>
<dbReference type="InterPro" id="IPR050641">
    <property type="entry name" value="RIFMO-like"/>
</dbReference>
<protein>
    <submittedName>
        <fullName evidence="5">4-hydroxybenzoate 3-monooxygenase</fullName>
        <ecNumber evidence="5">1.14.13.2</ecNumber>
    </submittedName>
</protein>
<evidence type="ECO:0000256" key="2">
    <source>
        <dbReference type="ARBA" id="ARBA00022827"/>
    </source>
</evidence>
<feature type="domain" description="FAD-binding" evidence="4">
    <location>
        <begin position="28"/>
        <end position="362"/>
    </location>
</feature>
<sequence>MPSTRSSSAPKKQQSGTSPFPRLDAERKTQVCIIGAGPAGLTVHQAMAQIGVTSVVIEARSRQYVQNRVRAGLVEPGTVRILDDLGVGQKLLRDAACHKGLLLQLDDTSARVPFGDITGEPVYMYPQQHIVRDLISASDPQRILFDTEAVNVETGSLDAAVTVNHAGRHFRVKCDFIVGADGAHGASRRSLPDERKKSYERDYGIDWLGILAETAPLADELIYSCSARGFALHSMRGESQSRLYLQVPRGSSPSWTDDRIWQELDYRLSPGAARIRRGDITERTAVKLKAFQLENPQYRRLFLIGDAAHTVPPSAAKGLNLAVEDAACLAQALWAWYQDHERGGLDRYASKAAQRAWLAQMFSAEMTRLLHVLPGDTQFDTKTRTARWQRIVDNPIALRDFADHYVGIARR</sequence>
<dbReference type="Proteomes" id="UP000290624">
    <property type="component" value="Unassembled WGS sequence"/>
</dbReference>
<accession>A0A4Q2EL98</accession>
<dbReference type="GO" id="GO:0018659">
    <property type="term" value="F:4-hydroxybenzoate 3-monooxygenase activity"/>
    <property type="evidence" value="ECO:0007669"/>
    <property type="project" value="UniProtKB-EC"/>
</dbReference>
<dbReference type="PANTHER" id="PTHR43004:SF3">
    <property type="entry name" value="P-HYDROXYBENZOATE HYDROXYLASE"/>
    <property type="match status" value="1"/>
</dbReference>
<dbReference type="GO" id="GO:0071949">
    <property type="term" value="F:FAD binding"/>
    <property type="evidence" value="ECO:0007669"/>
    <property type="project" value="InterPro"/>
</dbReference>
<keyword evidence="6" id="KW-1185">Reference proteome</keyword>
<evidence type="ECO:0000313" key="6">
    <source>
        <dbReference type="Proteomes" id="UP000290624"/>
    </source>
</evidence>
<gene>
    <name evidence="5" type="ORF">C1706_02050</name>
</gene>
<keyword evidence="5" id="KW-0560">Oxidoreductase</keyword>
<keyword evidence="5" id="KW-0503">Monooxygenase</keyword>
<dbReference type="Pfam" id="PF01494">
    <property type="entry name" value="FAD_binding_3"/>
    <property type="match status" value="1"/>
</dbReference>
<evidence type="ECO:0000259" key="4">
    <source>
        <dbReference type="Pfam" id="PF01494"/>
    </source>
</evidence>
<keyword evidence="1" id="KW-0285">Flavoprotein</keyword>
<name>A0A4Q2EL98_9ACTN</name>
<evidence type="ECO:0000313" key="5">
    <source>
        <dbReference type="EMBL" id="RXW33556.1"/>
    </source>
</evidence>
<comment type="caution">
    <text evidence="5">The sequence shown here is derived from an EMBL/GenBank/DDBJ whole genome shotgun (WGS) entry which is preliminary data.</text>
</comment>
<dbReference type="SUPFAM" id="SSF54373">
    <property type="entry name" value="FAD-linked reductases, C-terminal domain"/>
    <property type="match status" value="1"/>
</dbReference>
<dbReference type="SUPFAM" id="SSF51905">
    <property type="entry name" value="FAD/NAD(P)-binding domain"/>
    <property type="match status" value="1"/>
</dbReference>
<keyword evidence="2" id="KW-0274">FAD</keyword>
<dbReference type="InterPro" id="IPR002938">
    <property type="entry name" value="FAD-bd"/>
</dbReference>
<dbReference type="OrthoDB" id="9791689at2"/>
<evidence type="ECO:0000256" key="1">
    <source>
        <dbReference type="ARBA" id="ARBA00022630"/>
    </source>
</evidence>
<evidence type="ECO:0000256" key="3">
    <source>
        <dbReference type="SAM" id="MobiDB-lite"/>
    </source>
</evidence>
<dbReference type="InterPro" id="IPR036188">
    <property type="entry name" value="FAD/NAD-bd_sf"/>
</dbReference>
<feature type="region of interest" description="Disordered" evidence="3">
    <location>
        <begin position="1"/>
        <end position="22"/>
    </location>
</feature>
<dbReference type="RefSeq" id="WP_129457523.1">
    <property type="nucleotide sequence ID" value="NZ_PPCV01000001.1"/>
</dbReference>
<dbReference type="AlphaFoldDB" id="A0A4Q2EL98"/>
<feature type="compositionally biased region" description="Polar residues" evidence="3">
    <location>
        <begin position="1"/>
        <end position="18"/>
    </location>
</feature>
<organism evidence="5 6">
    <name type="scientific">Propioniciclava flava</name>
    <dbReference type="NCBI Taxonomy" id="2072026"/>
    <lineage>
        <taxon>Bacteria</taxon>
        <taxon>Bacillati</taxon>
        <taxon>Actinomycetota</taxon>
        <taxon>Actinomycetes</taxon>
        <taxon>Propionibacteriales</taxon>
        <taxon>Propionibacteriaceae</taxon>
        <taxon>Propioniciclava</taxon>
    </lineage>
</organism>
<dbReference type="EC" id="1.14.13.2" evidence="5"/>
<proteinExistence type="predicted"/>
<dbReference type="Gene3D" id="3.50.50.60">
    <property type="entry name" value="FAD/NAD(P)-binding domain"/>
    <property type="match status" value="1"/>
</dbReference>
<dbReference type="NCBIfam" id="NF006091">
    <property type="entry name" value="PRK08243.1"/>
    <property type="match status" value="1"/>
</dbReference>
<dbReference type="PANTHER" id="PTHR43004">
    <property type="entry name" value="TRK SYSTEM POTASSIUM UPTAKE PROTEIN"/>
    <property type="match status" value="1"/>
</dbReference>
<reference evidence="5 6" key="1">
    <citation type="submission" date="2018-01" db="EMBL/GenBank/DDBJ databases">
        <title>Lactibacter flavus gen. nov., sp. nov., a novel bacterium of the family Propionibacteriaceae isolated from raw milk and dairy products.</title>
        <authorList>
            <person name="Wenning M."/>
            <person name="Breitenwieser F."/>
            <person name="Huptas C."/>
            <person name="von Neubeck M."/>
            <person name="Busse H.-J."/>
            <person name="Scherer S."/>
        </authorList>
    </citation>
    <scope>NUCLEOTIDE SEQUENCE [LARGE SCALE GENOMIC DNA]</scope>
    <source>
        <strain evidence="5 6">VG341</strain>
    </source>
</reference>